<dbReference type="InterPro" id="IPR000421">
    <property type="entry name" value="FA58C"/>
</dbReference>
<dbReference type="PROSITE" id="PS51318">
    <property type="entry name" value="TAT"/>
    <property type="match status" value="1"/>
</dbReference>
<proteinExistence type="predicted"/>
<dbReference type="PROSITE" id="PS50022">
    <property type="entry name" value="FA58C_3"/>
    <property type="match status" value="1"/>
</dbReference>
<dbReference type="OrthoDB" id="3584564at2"/>
<evidence type="ECO:0000313" key="3">
    <source>
        <dbReference type="EMBL" id="ACU73839.1"/>
    </source>
</evidence>
<keyword evidence="1" id="KW-0732">Signal</keyword>
<gene>
    <name evidence="3" type="ordered locus">Caci_4979</name>
</gene>
<organism evidence="3 4">
    <name type="scientific">Catenulispora acidiphila (strain DSM 44928 / JCM 14897 / NBRC 102108 / NRRL B-24433 / ID139908)</name>
    <dbReference type="NCBI Taxonomy" id="479433"/>
    <lineage>
        <taxon>Bacteria</taxon>
        <taxon>Bacillati</taxon>
        <taxon>Actinomycetota</taxon>
        <taxon>Actinomycetes</taxon>
        <taxon>Catenulisporales</taxon>
        <taxon>Catenulisporaceae</taxon>
        <taxon>Catenulispora</taxon>
    </lineage>
</organism>
<feature type="signal peptide" evidence="1">
    <location>
        <begin position="1"/>
        <end position="31"/>
    </location>
</feature>
<dbReference type="InterPro" id="IPR051941">
    <property type="entry name" value="BG_Antigen-Binding_Lectin"/>
</dbReference>
<dbReference type="KEGG" id="cai:Caci_4979"/>
<feature type="domain" description="F5/8 type C" evidence="2">
    <location>
        <begin position="626"/>
        <end position="716"/>
    </location>
</feature>
<dbReference type="STRING" id="479433.Caci_4979"/>
<keyword evidence="4" id="KW-1185">Reference proteome</keyword>
<dbReference type="SUPFAM" id="SSF49785">
    <property type="entry name" value="Galactose-binding domain-like"/>
    <property type="match status" value="2"/>
</dbReference>
<reference evidence="3 4" key="1">
    <citation type="journal article" date="2009" name="Stand. Genomic Sci.">
        <title>Complete genome sequence of Catenulispora acidiphila type strain (ID 139908).</title>
        <authorList>
            <person name="Copeland A."/>
            <person name="Lapidus A."/>
            <person name="Glavina Del Rio T."/>
            <person name="Nolan M."/>
            <person name="Lucas S."/>
            <person name="Chen F."/>
            <person name="Tice H."/>
            <person name="Cheng J.F."/>
            <person name="Bruce D."/>
            <person name="Goodwin L."/>
            <person name="Pitluck S."/>
            <person name="Mikhailova N."/>
            <person name="Pati A."/>
            <person name="Ivanova N."/>
            <person name="Mavromatis K."/>
            <person name="Chen A."/>
            <person name="Palaniappan K."/>
            <person name="Chain P."/>
            <person name="Land M."/>
            <person name="Hauser L."/>
            <person name="Chang Y.J."/>
            <person name="Jeffries C.D."/>
            <person name="Chertkov O."/>
            <person name="Brettin T."/>
            <person name="Detter J.C."/>
            <person name="Han C."/>
            <person name="Ali Z."/>
            <person name="Tindall B.J."/>
            <person name="Goker M."/>
            <person name="Bristow J."/>
            <person name="Eisen J.A."/>
            <person name="Markowitz V."/>
            <person name="Hugenholtz P."/>
            <person name="Kyrpides N.C."/>
            <person name="Klenk H.P."/>
        </authorList>
    </citation>
    <scope>NUCLEOTIDE SEQUENCE [LARGE SCALE GENOMIC DNA]</scope>
    <source>
        <strain evidence="4">DSM 44928 / JCM 14897 / NBRC 102108 / NRRL B-24433 / ID139908</strain>
    </source>
</reference>
<accession>C7Q3A3</accession>
<evidence type="ECO:0000313" key="4">
    <source>
        <dbReference type="Proteomes" id="UP000000851"/>
    </source>
</evidence>
<dbReference type="InterPro" id="IPR008979">
    <property type="entry name" value="Galactose-bd-like_sf"/>
</dbReference>
<protein>
    <submittedName>
        <fullName evidence="3">Coagulation factor 5/8 type domain protein</fullName>
    </submittedName>
</protein>
<dbReference type="InParanoid" id="C7Q3A3"/>
<dbReference type="Gene3D" id="2.60.120.260">
    <property type="entry name" value="Galactose-binding domain-like"/>
    <property type="match status" value="3"/>
</dbReference>
<evidence type="ECO:0000256" key="1">
    <source>
        <dbReference type="SAM" id="SignalP"/>
    </source>
</evidence>
<dbReference type="AlphaFoldDB" id="C7Q3A3"/>
<dbReference type="RefSeq" id="WP_015793568.1">
    <property type="nucleotide sequence ID" value="NC_013131.1"/>
</dbReference>
<dbReference type="EMBL" id="CP001700">
    <property type="protein sequence ID" value="ACU73839.1"/>
    <property type="molecule type" value="Genomic_DNA"/>
</dbReference>
<sequence length="1060" mass="110759" precursor="true">MRNGLTRRQFMNGIGGAALATTVFSSGAAFAADGAGTGTERAPAPATPAPDDTVAAAYYQYLLRHTNWAQQKWDATAGHYAASDYNFAVVLGNAVLLTHGTYDASVAGVDAATLKTQTLATIDHFAASNVLNGGTEWGETMFFDSTFELYFILAAKLLWNDLDAATQTLIDKMTAAQAAYTTALGSGNDPRSGSWSPNGLAGGWEGDTKVDEMAVYAQCLGPAVAWLPQHPDNPTWSTWLTTWMLNDTGLPSADQANPTVVDGRPISDWNTAHNIFDTFFVENHGSFEPHYQLETWRMSARVAAHFLAAGRQIPAAAGAAKPNAAQLWRTIRHVQSDSGEPFMPMNPDRYHLFGRDVLPLAFLAQVMGDPLAARAEANMAAQLGPYQLYPPEYQLTKFSGEAKYEPEARAELAISYLFHVWRAQQGAPVRPVTGEQFVASASGATDYGAVPGLLVHNTANAFAATVSKPGYVKFCYAPNHDDWLFDLSGAAPSLLPATGATVTNRFAAAYSTLRDGYDASASLLTLASGYAGYATLPDGGVVYATSGNGAGEGVLNVFNLAMPGIAGLDGSRTYAGAGGAFTVSAGDVQTGGTNDLSFSAVTARYVRMLGIRPATQYGYSIYELQVYAPGGTTNLAQGKATTASSFTPAYPPPAATDGNPATRWAVAVASRSVPDSWLQVDLGAATQIDRVSIAWEAAYGAAFAIQTSDDGSTWSTAAALPVQHHVDGGWVNVDGRAGFVVRGSRNPLTVIGNTLTLSDGPATGAAGMVVEGYPAQTPQGTAAMAALPTPTPTPTPNSTVAGLAASIAGSHLSLFNLSGQNIGTESAPAELSVPASGRARLLYRGLQTTTATGTVYDVVLAAATARVEPPRFTLTGTIPAGVVAEVADSLHLTLTAPPTSGCTLTVVSRSNATTRTISLRAGQQKQLTFPGTLTPTPDLALGRTTYPTSPLPAGMSDPASAVDGNPHTAWTPGTPTARMVIDLGTPTPLATLTTHWTTPHIPPFAISASADGQHYTPLTTSNPHHPDQPLPINTTTRYLALTLQNWSPAHASLTALSLTS</sequence>
<feature type="chain" id="PRO_5002982853" evidence="1">
    <location>
        <begin position="32"/>
        <end position="1060"/>
    </location>
</feature>
<dbReference type="eggNOG" id="COG5316">
    <property type="taxonomic scope" value="Bacteria"/>
</dbReference>
<dbReference type="Proteomes" id="UP000000851">
    <property type="component" value="Chromosome"/>
</dbReference>
<dbReference type="PANTHER" id="PTHR45713">
    <property type="entry name" value="FTP DOMAIN-CONTAINING PROTEIN"/>
    <property type="match status" value="1"/>
</dbReference>
<evidence type="ECO:0000259" key="2">
    <source>
        <dbReference type="PROSITE" id="PS50022"/>
    </source>
</evidence>
<dbReference type="CAZy" id="CBM32">
    <property type="family name" value="Carbohydrate-Binding Module Family 32"/>
</dbReference>
<dbReference type="Pfam" id="PF00754">
    <property type="entry name" value="F5_F8_type_C"/>
    <property type="match status" value="2"/>
</dbReference>
<dbReference type="InterPro" id="IPR006311">
    <property type="entry name" value="TAT_signal"/>
</dbReference>
<name>C7Q3A3_CATAD</name>
<dbReference type="PANTHER" id="PTHR45713:SF6">
    <property type="entry name" value="F5_8 TYPE C DOMAIN-CONTAINING PROTEIN"/>
    <property type="match status" value="1"/>
</dbReference>
<dbReference type="HOGENOM" id="CLU_292023_0_0_11"/>